<dbReference type="AlphaFoldDB" id="A0A849BQI0"/>
<dbReference type="Proteomes" id="UP000555552">
    <property type="component" value="Unassembled WGS sequence"/>
</dbReference>
<dbReference type="RefSeq" id="WP_171203069.1">
    <property type="nucleotide sequence ID" value="NZ_BAAANP010000001.1"/>
</dbReference>
<dbReference type="Pfam" id="PF01301">
    <property type="entry name" value="Glyco_hydro_35"/>
    <property type="match status" value="1"/>
</dbReference>
<protein>
    <submittedName>
        <fullName evidence="5">Glycosyl hydrolase family 35</fullName>
    </submittedName>
</protein>
<reference evidence="5 6" key="1">
    <citation type="submission" date="2020-05" db="EMBL/GenBank/DDBJ databases">
        <title>MicrobeNet Type strains.</title>
        <authorList>
            <person name="Nicholson A.C."/>
        </authorList>
    </citation>
    <scope>NUCLEOTIDE SEQUENCE [LARGE SCALE GENOMIC DNA]</scope>
    <source>
        <strain evidence="5 6">JCM 14547</strain>
    </source>
</reference>
<dbReference type="InterPro" id="IPR001944">
    <property type="entry name" value="Glycoside_Hdrlase_35"/>
</dbReference>
<dbReference type="EMBL" id="JABEMA010000115">
    <property type="protein sequence ID" value="NNH23247.1"/>
    <property type="molecule type" value="Genomic_DNA"/>
</dbReference>
<feature type="domain" description="Glycoside hydrolase 35 catalytic" evidence="4">
    <location>
        <begin position="58"/>
        <end position="401"/>
    </location>
</feature>
<evidence type="ECO:0000313" key="5">
    <source>
        <dbReference type="EMBL" id="NNH23247.1"/>
    </source>
</evidence>
<dbReference type="InterPro" id="IPR017853">
    <property type="entry name" value="GH"/>
</dbReference>
<dbReference type="PANTHER" id="PTHR23421">
    <property type="entry name" value="BETA-GALACTOSIDASE RELATED"/>
    <property type="match status" value="1"/>
</dbReference>
<dbReference type="GO" id="GO:0004553">
    <property type="term" value="F:hydrolase activity, hydrolyzing O-glycosyl compounds"/>
    <property type="evidence" value="ECO:0007669"/>
    <property type="project" value="InterPro"/>
</dbReference>
<gene>
    <name evidence="5" type="ORF">HLB09_09110</name>
</gene>
<feature type="region of interest" description="Disordered" evidence="3">
    <location>
        <begin position="1"/>
        <end position="32"/>
    </location>
</feature>
<comment type="similarity">
    <text evidence="1 2">Belongs to the glycosyl hydrolase 35 family.</text>
</comment>
<sequence length="801" mass="85252">MSEEPTAVRPDQRAGAGATVSSVRAVAPPPAREGVAARARLGEPADRPGAVSLTDRSLTRGGRPWFPVMGEYHFSRDRADRWEEELLAMKAGGVGVVATYLIWSVHEERRGRLRWDGDRDVRRFLALAARHGLLVVLRVGPWVHGEARHGGFPDWVQALDVRHRTNDPRYQDLVRSWFAAVAGQVGDFLRTDATPDAPVVGVQADNELYDDPEHLAWLRAAAEEAGLVAPLWTATAWGGARLPEDLLPIYAGYPDGFWAEADDGWPDFGRTHFSFSTVRDDLTVGADLRTSAAVARPQDERFPWVTCELGAGMVPAYHRRPLVDPEDVAALALVKLGSGSAWQGYYLFHGGTQVVGETGSLQESQATGYPNDLPALDYDYGAPVGAHGQLREHYHLLRQQHLFLESAGASLLGAAVVLAPPAEGAPRWAYRGTPRGGHVVLAHHQPAAEPLPDLPGVQLRVELEDGDVVLPSRPVTLRSGVCAVWPVRQPMGGLAAVSGTVQPVTEVATADGPVVVVAATRGVPVELVLEGVAPDEVTGARVVSSEGGRTAVAVDGAPGPDRVVRAAGTTVVVLDPRTAARTWRGEVGGVDTVLVWDEGLLLDRGRLRLRTSRPEQRLLACPPLARPGPGAVPLGAGPGVFSAYAVRGPEPLAEEPTVTVLREATAPAPRRTGGPAGRASAPRSEDLAGAALVRVDLPAVDVLADGPGDDTGDRLLLTLDWVGDVATASVDGVVVADQFWHGRPWDVPVEPGQREVVVTALPLDPATPVFLDPRVRPGGSEPVLEVRSARLVRSRLVDAAS</sequence>
<evidence type="ECO:0000256" key="1">
    <source>
        <dbReference type="ARBA" id="ARBA00009809"/>
    </source>
</evidence>
<feature type="region of interest" description="Disordered" evidence="3">
    <location>
        <begin position="663"/>
        <end position="684"/>
    </location>
</feature>
<evidence type="ECO:0000259" key="4">
    <source>
        <dbReference type="Pfam" id="PF01301"/>
    </source>
</evidence>
<organism evidence="5 6">
    <name type="scientific">Pseudokineococcus marinus</name>
    <dbReference type="NCBI Taxonomy" id="351215"/>
    <lineage>
        <taxon>Bacteria</taxon>
        <taxon>Bacillati</taxon>
        <taxon>Actinomycetota</taxon>
        <taxon>Actinomycetes</taxon>
        <taxon>Kineosporiales</taxon>
        <taxon>Kineosporiaceae</taxon>
        <taxon>Pseudokineococcus</taxon>
    </lineage>
</organism>
<evidence type="ECO:0000256" key="3">
    <source>
        <dbReference type="SAM" id="MobiDB-lite"/>
    </source>
</evidence>
<evidence type="ECO:0000313" key="6">
    <source>
        <dbReference type="Proteomes" id="UP000555552"/>
    </source>
</evidence>
<dbReference type="Gene3D" id="3.20.20.80">
    <property type="entry name" value="Glycosidases"/>
    <property type="match status" value="1"/>
</dbReference>
<keyword evidence="5" id="KW-0378">Hydrolase</keyword>
<dbReference type="InterPro" id="IPR031330">
    <property type="entry name" value="Gly_Hdrlase_35_cat"/>
</dbReference>
<evidence type="ECO:0000256" key="2">
    <source>
        <dbReference type="RuleBase" id="RU003679"/>
    </source>
</evidence>
<accession>A0A849BQI0</accession>
<dbReference type="GO" id="GO:0005975">
    <property type="term" value="P:carbohydrate metabolic process"/>
    <property type="evidence" value="ECO:0007669"/>
    <property type="project" value="InterPro"/>
</dbReference>
<comment type="caution">
    <text evidence="5">The sequence shown here is derived from an EMBL/GenBank/DDBJ whole genome shotgun (WGS) entry which is preliminary data.</text>
</comment>
<proteinExistence type="inferred from homology"/>
<dbReference type="SUPFAM" id="SSF51445">
    <property type="entry name" value="(Trans)glycosidases"/>
    <property type="match status" value="1"/>
</dbReference>
<name>A0A849BQI0_9ACTN</name>
<dbReference type="PRINTS" id="PR00742">
    <property type="entry name" value="GLHYDRLASE35"/>
</dbReference>
<keyword evidence="6" id="KW-1185">Reference proteome</keyword>